<dbReference type="Proteomes" id="UP000579281">
    <property type="component" value="Unassembled WGS sequence"/>
</dbReference>
<protein>
    <submittedName>
        <fullName evidence="6">Transcriptional antiterminator/mannitol/fructose-specific phosphotransferase system IIA component (Ntr-type)</fullName>
    </submittedName>
</protein>
<dbReference type="InterPro" id="IPR036095">
    <property type="entry name" value="PTS_EIIB-like_sf"/>
</dbReference>
<dbReference type="CDD" id="cd05568">
    <property type="entry name" value="PTS_IIB_bgl_like"/>
    <property type="match status" value="1"/>
</dbReference>
<dbReference type="InterPro" id="IPR036634">
    <property type="entry name" value="PRD_sf"/>
</dbReference>
<feature type="domain" description="PTS EIIB type-2" evidence="4">
    <location>
        <begin position="398"/>
        <end position="485"/>
    </location>
</feature>
<dbReference type="GO" id="GO:0006355">
    <property type="term" value="P:regulation of DNA-templated transcription"/>
    <property type="evidence" value="ECO:0007669"/>
    <property type="project" value="InterPro"/>
</dbReference>
<reference evidence="6 7" key="1">
    <citation type="submission" date="2020-08" db="EMBL/GenBank/DDBJ databases">
        <title>Genomic Encyclopedia of Type Strains, Phase IV (KMG-IV): sequencing the most valuable type-strain genomes for metagenomic binning, comparative biology and taxonomic classification.</title>
        <authorList>
            <person name="Goeker M."/>
        </authorList>
    </citation>
    <scope>NUCLEOTIDE SEQUENCE [LARGE SCALE GENOMIC DNA]</scope>
    <source>
        <strain evidence="6 7">DSM 103526</strain>
    </source>
</reference>
<keyword evidence="7" id="KW-1185">Reference proteome</keyword>
<dbReference type="GO" id="GO:0009401">
    <property type="term" value="P:phosphoenolpyruvate-dependent sugar phosphotransferase system"/>
    <property type="evidence" value="ECO:0007669"/>
    <property type="project" value="InterPro"/>
</dbReference>
<evidence type="ECO:0000256" key="2">
    <source>
        <dbReference type="ARBA" id="ARBA00022737"/>
    </source>
</evidence>
<dbReference type="PROSITE" id="PS51372">
    <property type="entry name" value="PRD_2"/>
    <property type="match status" value="1"/>
</dbReference>
<dbReference type="Gene3D" id="3.40.50.2300">
    <property type="match status" value="1"/>
</dbReference>
<keyword evidence="1 6" id="KW-0808">Transferase</keyword>
<dbReference type="PROSITE" id="PS51099">
    <property type="entry name" value="PTS_EIIB_TYPE_2"/>
    <property type="match status" value="1"/>
</dbReference>
<evidence type="ECO:0000259" key="4">
    <source>
        <dbReference type="PROSITE" id="PS51099"/>
    </source>
</evidence>
<dbReference type="InterPro" id="IPR013011">
    <property type="entry name" value="PTS_EIIB_2"/>
</dbReference>
<dbReference type="SUPFAM" id="SSF52794">
    <property type="entry name" value="PTS system IIB component-like"/>
    <property type="match status" value="1"/>
</dbReference>
<dbReference type="PROSITE" id="PS51094">
    <property type="entry name" value="PTS_EIIA_TYPE_2"/>
    <property type="match status" value="1"/>
</dbReference>
<dbReference type="InterPro" id="IPR011608">
    <property type="entry name" value="PRD"/>
</dbReference>
<dbReference type="InterPro" id="IPR036390">
    <property type="entry name" value="WH_DNA-bd_sf"/>
</dbReference>
<evidence type="ECO:0000313" key="7">
    <source>
        <dbReference type="Proteomes" id="UP000579281"/>
    </source>
</evidence>
<gene>
    <name evidence="6" type="ORF">HNQ80_001456</name>
</gene>
<dbReference type="Gene3D" id="1.10.10.10">
    <property type="entry name" value="Winged helix-like DNA-binding domain superfamily/Winged helix DNA-binding domain"/>
    <property type="match status" value="1"/>
</dbReference>
<dbReference type="SUPFAM" id="SSF63520">
    <property type="entry name" value="PTS-regulatory domain, PRD"/>
    <property type="match status" value="1"/>
</dbReference>
<evidence type="ECO:0000313" key="6">
    <source>
        <dbReference type="EMBL" id="MBB6215367.1"/>
    </source>
</evidence>
<dbReference type="InterPro" id="IPR016152">
    <property type="entry name" value="PTrfase/Anion_transptr"/>
</dbReference>
<evidence type="ECO:0000259" key="5">
    <source>
        <dbReference type="PROSITE" id="PS51372"/>
    </source>
</evidence>
<dbReference type="Gene3D" id="1.10.1790.10">
    <property type="entry name" value="PRD domain"/>
    <property type="match status" value="1"/>
</dbReference>
<dbReference type="Pfam" id="PF08279">
    <property type="entry name" value="HTH_11"/>
    <property type="match status" value="1"/>
</dbReference>
<feature type="domain" description="PRD" evidence="5">
    <location>
        <begin position="287"/>
        <end position="394"/>
    </location>
</feature>
<dbReference type="PANTHER" id="PTHR30185">
    <property type="entry name" value="CRYPTIC BETA-GLUCOSIDE BGL OPERON ANTITERMINATOR"/>
    <property type="match status" value="1"/>
</dbReference>
<accession>A0A841KPK0</accession>
<dbReference type="Pfam" id="PF00874">
    <property type="entry name" value="PRD"/>
    <property type="match status" value="1"/>
</dbReference>
<organism evidence="6 7">
    <name type="scientific">Anaerosolibacter carboniphilus</name>
    <dbReference type="NCBI Taxonomy" id="1417629"/>
    <lineage>
        <taxon>Bacteria</taxon>
        <taxon>Bacillati</taxon>
        <taxon>Bacillota</taxon>
        <taxon>Clostridia</taxon>
        <taxon>Peptostreptococcales</taxon>
        <taxon>Thermotaleaceae</taxon>
        <taxon>Anaerosolibacter</taxon>
    </lineage>
</organism>
<dbReference type="InterPro" id="IPR036388">
    <property type="entry name" value="WH-like_DNA-bd_sf"/>
</dbReference>
<evidence type="ECO:0000256" key="1">
    <source>
        <dbReference type="ARBA" id="ARBA00022679"/>
    </source>
</evidence>
<comment type="caution">
    <text evidence="6">The sequence shown here is derived from an EMBL/GenBank/DDBJ whole genome shotgun (WGS) entry which is preliminary data.</text>
</comment>
<dbReference type="RefSeq" id="WP_184309604.1">
    <property type="nucleotide sequence ID" value="NZ_JACHEN010000007.1"/>
</dbReference>
<dbReference type="Gene3D" id="3.40.930.10">
    <property type="entry name" value="Mannitol-specific EII, Chain A"/>
    <property type="match status" value="1"/>
</dbReference>
<dbReference type="PANTHER" id="PTHR30185:SF9">
    <property type="entry name" value="MANNITOL-SPECIFIC PHOSPHOTRANSFERASE ENZYME IIA COMPONENT"/>
    <property type="match status" value="1"/>
</dbReference>
<dbReference type="InterPro" id="IPR002178">
    <property type="entry name" value="PTS_EIIA_type-2_dom"/>
</dbReference>
<dbReference type="Pfam" id="PF00359">
    <property type="entry name" value="PTS_EIIA_2"/>
    <property type="match status" value="1"/>
</dbReference>
<dbReference type="GO" id="GO:0008982">
    <property type="term" value="F:protein-N(PI)-phosphohistidine-sugar phosphotransferase activity"/>
    <property type="evidence" value="ECO:0007669"/>
    <property type="project" value="InterPro"/>
</dbReference>
<dbReference type="EMBL" id="JACHEN010000007">
    <property type="protein sequence ID" value="MBB6215367.1"/>
    <property type="molecule type" value="Genomic_DNA"/>
</dbReference>
<dbReference type="InterPro" id="IPR013196">
    <property type="entry name" value="HTH_11"/>
</dbReference>
<keyword evidence="2" id="KW-0677">Repeat</keyword>
<dbReference type="SUPFAM" id="SSF46785">
    <property type="entry name" value="Winged helix' DNA-binding domain"/>
    <property type="match status" value="1"/>
</dbReference>
<sequence length="687" mass="79448">MIHWQLDTRCKTILELLISREDYISIQEIGKILNISKRSVYYDLSKMNDWLNMQHISEIQIERNKGIYLTSITRQKIRELINNVSQSSYYTLSPKERTRLMICSLLGSAKPLFIEQLCLICDISRNTAFNDLKVVRQKMERYGLQLNFESHVGYKVDGSLIKQRALFLYYFQPLIDLIANKQISSINELSFYNETIIKEYLRRLKVIEEKLNTTYVDGMLLSLATLIHIILMRKDNIVFEEIGVDEVVSTEEFQLVTQLLNELPLSEQVYIAMHLLGSRVQVPTIKPQSIDTYSLAEKLVLEFERLACVVFEDKNQLIKLLSYHLNMSIYRYRYGIQIGNPLMSEIQSSYPDLFDITRKACKSLRHSLGTPIPDSEIAYITMHFGGSLRKKNYGNAKCRVLIVCPNGISTANMLRVEVESLHTDIEITAMIPVREVENYYDKSDLIITTVDMDCPIPVVRVNPVISEEDRVRILSKVVQKISRNITNNITLEKVFRIVREYVHPQNHDKLKHDLYKAFQGVPMQAYKSTSSIRLMDVTMTSRIQYKKSVQDWKEAIREASNPLLFEEIIEPGYIEAMIANVEKYGPYIVIAPKLALGHALPQDGVNSLGLSLLCLEEPVSFFHIPVYIIFILAPIDKSSHLGIMRDMMELFADEENTDKFLEKRNAQEILAFIKDHIKQEAIIPYED</sequence>
<dbReference type="InterPro" id="IPR050661">
    <property type="entry name" value="BglG_antiterminators"/>
</dbReference>
<proteinExistence type="predicted"/>
<feature type="domain" description="PTS EIIA type-2" evidence="3">
    <location>
        <begin position="536"/>
        <end position="676"/>
    </location>
</feature>
<name>A0A841KPK0_9FIRM</name>
<dbReference type="AlphaFoldDB" id="A0A841KPK0"/>
<evidence type="ECO:0000259" key="3">
    <source>
        <dbReference type="PROSITE" id="PS51094"/>
    </source>
</evidence>
<dbReference type="SUPFAM" id="SSF55804">
    <property type="entry name" value="Phoshotransferase/anion transport protein"/>
    <property type="match status" value="1"/>
</dbReference>